<gene>
    <name evidence="3" type="primary">PARPA_06643.1 scaffold 22770</name>
</gene>
<dbReference type="Pfam" id="PF02845">
    <property type="entry name" value="CUE"/>
    <property type="match status" value="1"/>
</dbReference>
<dbReference type="CDD" id="cd14364">
    <property type="entry name" value="CUE_ASCC2"/>
    <property type="match status" value="1"/>
</dbReference>
<dbReference type="Gene3D" id="1.10.8.10">
    <property type="entry name" value="DNA helicase RuvA subunit, C-terminal domain"/>
    <property type="match status" value="1"/>
</dbReference>
<keyword evidence="4" id="KW-1185">Reference proteome</keyword>
<dbReference type="PANTHER" id="PTHR21494">
    <property type="entry name" value="ACTIVATING SIGNAL COINTEGRATOR 1 COMPLEX SUBUNIT 2 ASC-1 COMPLEX SUBUNIT P100"/>
    <property type="match status" value="1"/>
</dbReference>
<evidence type="ECO:0000313" key="3">
    <source>
        <dbReference type="EMBL" id="CEP12670.1"/>
    </source>
</evidence>
<dbReference type="SUPFAM" id="SSF46934">
    <property type="entry name" value="UBA-like"/>
    <property type="match status" value="1"/>
</dbReference>
<dbReference type="PROSITE" id="PS51140">
    <property type="entry name" value="CUE"/>
    <property type="match status" value="1"/>
</dbReference>
<dbReference type="SMART" id="SM00546">
    <property type="entry name" value="CUE"/>
    <property type="match status" value="1"/>
</dbReference>
<proteinExistence type="predicted"/>
<dbReference type="InterPro" id="IPR041800">
    <property type="entry name" value="ASCC2_CUE"/>
</dbReference>
<dbReference type="OrthoDB" id="5577209at2759"/>
<dbReference type="EMBL" id="LN728073">
    <property type="protein sequence ID" value="CEP12670.1"/>
    <property type="molecule type" value="Genomic_DNA"/>
</dbReference>
<organism evidence="3 4">
    <name type="scientific">Parasitella parasitica</name>
    <dbReference type="NCBI Taxonomy" id="35722"/>
    <lineage>
        <taxon>Eukaryota</taxon>
        <taxon>Fungi</taxon>
        <taxon>Fungi incertae sedis</taxon>
        <taxon>Mucoromycota</taxon>
        <taxon>Mucoromycotina</taxon>
        <taxon>Mucoromycetes</taxon>
        <taxon>Mucorales</taxon>
        <taxon>Mucorineae</taxon>
        <taxon>Mucoraceae</taxon>
        <taxon>Parasitella</taxon>
    </lineage>
</organism>
<dbReference type="Proteomes" id="UP000054107">
    <property type="component" value="Unassembled WGS sequence"/>
</dbReference>
<protein>
    <recommendedName>
        <fullName evidence="2">CUE domain-containing protein</fullName>
    </recommendedName>
</protein>
<dbReference type="InterPro" id="IPR009060">
    <property type="entry name" value="UBA-like_sf"/>
</dbReference>
<evidence type="ECO:0000256" key="1">
    <source>
        <dbReference type="SAM" id="MobiDB-lite"/>
    </source>
</evidence>
<dbReference type="GO" id="GO:0043130">
    <property type="term" value="F:ubiquitin binding"/>
    <property type="evidence" value="ECO:0007669"/>
    <property type="project" value="InterPro"/>
</dbReference>
<dbReference type="PANTHER" id="PTHR21494:SF0">
    <property type="entry name" value="ACTIVATING SIGNAL COINTEGRATOR 1 COMPLEX SUBUNIT 2"/>
    <property type="match status" value="1"/>
</dbReference>
<evidence type="ECO:0000259" key="2">
    <source>
        <dbReference type="PROSITE" id="PS51140"/>
    </source>
</evidence>
<feature type="region of interest" description="Disordered" evidence="1">
    <location>
        <begin position="640"/>
        <end position="693"/>
    </location>
</feature>
<dbReference type="InterPro" id="IPR003892">
    <property type="entry name" value="CUE"/>
</dbReference>
<dbReference type="STRING" id="35722.A0A0B7NBD2"/>
<accession>A0A0B7NBD2</accession>
<dbReference type="AlphaFoldDB" id="A0A0B7NBD2"/>
<sequence length="693" mass="78683">MLDFIPYIAESARGIDKTAWKITFDAWTSNLITLLNMEDNLFINETISNESLSLFVEQIWNDQMDNTTTANPALIRYVFLIYSRLAKVQNSKANPLLSADKLCSFAVVYGEHNTDEVRRIMTQLVQEDYIQVELLSVIAMLVDIVHAMPNLLIAPATIEILDRAYVLVRVLDALISATVFAEAIQSSFDTLDIVLIDCYRDIVPILKRTVDFNSDAAPYAFLIKKSLVSAFNSYADGHFFKPLGYISSTPTHTNVEKLSDPADISTIGLMSSKILEYIESSGLESSKNAFVDGPLIMDWEIEYRIAEKLDWINKNLFGGDDDRIEFLKLSMEQVRDSNMETGSWGDTIKPQELYSQSLQEQNIFQNVERTSKISQIHDLFPGLGDGFIEACLEANDDNAETVIMQLLEDSLPSVVKGLNRKMERKTLPDAVATVAQLNRLESEAEAVYLETDARENYKKEDVLKSRRNIYDNDEFDIFNRGNVDSSKVYVGKKDKGNADSLLDDKTFIQNEKKNVLQRVVDMYDDDYDDTYDDINDAGIPSSVENGDASAALDVVRKKQEIVDPGIENESLLVHCFLDNPEIFDRSSAGRKSTKRAELRKRTGMTDEQLEGWAIMFKRNPRKDRILDKYMLFDGNQNLVSQEDKQPLEKDNKRPPMLEAKGRAYKDRNKARYGNHNRKTQRDKKIAKAGPPPS</sequence>
<feature type="compositionally biased region" description="Basic residues" evidence="1">
    <location>
        <begin position="670"/>
        <end position="686"/>
    </location>
</feature>
<feature type="compositionally biased region" description="Basic and acidic residues" evidence="1">
    <location>
        <begin position="641"/>
        <end position="669"/>
    </location>
</feature>
<reference evidence="3 4" key="1">
    <citation type="submission" date="2014-09" db="EMBL/GenBank/DDBJ databases">
        <authorList>
            <person name="Ellenberger Sabrina"/>
        </authorList>
    </citation>
    <scope>NUCLEOTIDE SEQUENCE [LARGE SCALE GENOMIC DNA]</scope>
    <source>
        <strain evidence="3 4">CBS 412.66</strain>
    </source>
</reference>
<evidence type="ECO:0000313" key="4">
    <source>
        <dbReference type="Proteomes" id="UP000054107"/>
    </source>
</evidence>
<dbReference type="InterPro" id="IPR052586">
    <property type="entry name" value="ASCC2"/>
</dbReference>
<feature type="domain" description="CUE" evidence="2">
    <location>
        <begin position="368"/>
        <end position="411"/>
    </location>
</feature>
<name>A0A0B7NBD2_9FUNG</name>